<dbReference type="OrthoDB" id="206053at2759"/>
<feature type="domain" description="THIF-type NAD/FAD binding fold" evidence="1">
    <location>
        <begin position="298"/>
        <end position="420"/>
    </location>
</feature>
<organism evidence="3 4">
    <name type="scientific">Syncephalis pseudoplumigaleata</name>
    <dbReference type="NCBI Taxonomy" id="1712513"/>
    <lineage>
        <taxon>Eukaryota</taxon>
        <taxon>Fungi</taxon>
        <taxon>Fungi incertae sedis</taxon>
        <taxon>Zoopagomycota</taxon>
        <taxon>Zoopagomycotina</taxon>
        <taxon>Zoopagomycetes</taxon>
        <taxon>Zoopagales</taxon>
        <taxon>Piptocephalidaceae</taxon>
        <taxon>Syncephalis</taxon>
    </lineage>
</organism>
<dbReference type="AlphaFoldDB" id="A0A4P9Z770"/>
<dbReference type="InterPro" id="IPR000594">
    <property type="entry name" value="ThiF_NAD_FAD-bd"/>
</dbReference>
<dbReference type="CDD" id="cd01483">
    <property type="entry name" value="E1_enzyme_family"/>
    <property type="match status" value="1"/>
</dbReference>
<dbReference type="Gene3D" id="3.40.50.720">
    <property type="entry name" value="NAD(P)-binding Rossmann-like Domain"/>
    <property type="match status" value="1"/>
</dbReference>
<evidence type="ECO:0000313" key="4">
    <source>
        <dbReference type="Proteomes" id="UP000278143"/>
    </source>
</evidence>
<dbReference type="EMBL" id="KZ989124">
    <property type="protein sequence ID" value="RKP28032.1"/>
    <property type="molecule type" value="Genomic_DNA"/>
</dbReference>
<dbReference type="SUPFAM" id="SSF69572">
    <property type="entry name" value="Activating enzymes of the ubiquitin-like proteins"/>
    <property type="match status" value="1"/>
</dbReference>
<dbReference type="Proteomes" id="UP000278143">
    <property type="component" value="Unassembled WGS sequence"/>
</dbReference>
<dbReference type="InterPro" id="IPR045886">
    <property type="entry name" value="ThiF/MoeB/HesA"/>
</dbReference>
<protein>
    <submittedName>
        <fullName evidence="3">Uncharacterized protein</fullName>
    </submittedName>
</protein>
<proteinExistence type="predicted"/>
<dbReference type="InterPro" id="IPR035985">
    <property type="entry name" value="Ubiquitin-activating_enz"/>
</dbReference>
<dbReference type="GO" id="GO:0061504">
    <property type="term" value="P:cyclic threonylcarbamoyladenosine biosynthetic process"/>
    <property type="evidence" value="ECO:0007669"/>
    <property type="project" value="TreeGrafter"/>
</dbReference>
<dbReference type="InterPro" id="IPR046741">
    <property type="entry name" value="DUF6791"/>
</dbReference>
<accession>A0A4P9Z770</accession>
<dbReference type="PANTHER" id="PTHR43267:SF1">
    <property type="entry name" value="TRNA THREONYLCARBAMOYLADENOSINE DEHYDRATASE"/>
    <property type="match status" value="1"/>
</dbReference>
<evidence type="ECO:0000313" key="3">
    <source>
        <dbReference type="EMBL" id="RKP28032.1"/>
    </source>
</evidence>
<dbReference type="GO" id="GO:0008641">
    <property type="term" value="F:ubiquitin-like modifier activating enzyme activity"/>
    <property type="evidence" value="ECO:0007669"/>
    <property type="project" value="InterPro"/>
</dbReference>
<reference evidence="4" key="1">
    <citation type="journal article" date="2018" name="Nat. Microbiol.">
        <title>Leveraging single-cell genomics to expand the fungal tree of life.</title>
        <authorList>
            <person name="Ahrendt S.R."/>
            <person name="Quandt C.A."/>
            <person name="Ciobanu D."/>
            <person name="Clum A."/>
            <person name="Salamov A."/>
            <person name="Andreopoulos B."/>
            <person name="Cheng J.F."/>
            <person name="Woyke T."/>
            <person name="Pelin A."/>
            <person name="Henrissat B."/>
            <person name="Reynolds N.K."/>
            <person name="Benny G.L."/>
            <person name="Smith M.E."/>
            <person name="James T.Y."/>
            <person name="Grigoriev I.V."/>
        </authorList>
    </citation>
    <scope>NUCLEOTIDE SEQUENCE [LARGE SCALE GENOMIC DNA]</scope>
    <source>
        <strain evidence="4">Benny S71-1</strain>
    </source>
</reference>
<feature type="domain" description="DUF6791" evidence="2">
    <location>
        <begin position="135"/>
        <end position="284"/>
    </location>
</feature>
<keyword evidence="4" id="KW-1185">Reference proteome</keyword>
<evidence type="ECO:0000259" key="2">
    <source>
        <dbReference type="Pfam" id="PF20590"/>
    </source>
</evidence>
<evidence type="ECO:0000259" key="1">
    <source>
        <dbReference type="Pfam" id="PF00899"/>
    </source>
</evidence>
<dbReference type="PANTHER" id="PTHR43267">
    <property type="entry name" value="TRNA THREONYLCARBAMOYLADENOSINE DEHYDRATASE"/>
    <property type="match status" value="1"/>
</dbReference>
<gene>
    <name evidence="3" type="ORF">SYNPS1DRAFT_26354</name>
</gene>
<sequence length="509" mass="56743">MSVIVEAHLVRIHINRVACQSPNPTTGEALYAVADIAKHEKLYREVEGDEEDEQIPRDETPIHLTQDEHFYSQKVFDILVNGDDHEIDTKEITYARVVDLYLGSGGKPSNEYLVKYSLGPVENPSGTLAPGQKDFEETGYLIDFVGGYLVFYGLPYLDKDGQLQHGDWASPVDLNGAVIDPPPNHQAWWRGSRPCDQQGRELRLGGGAHNVTVTPDLVTDFSFSYKLHDENGAMRAYRSFEEKVQTYLDTITAPAMTAYPQATPLRGIAVKAAAQNSPLRFPDTMSSRYHINDLSALLRGKKVAIIGLGGTGSYILDFLARTHLEKIALFDDDKVHVHTIFRLPGFIAQAIGKLKVEVLARHYDQWHAGIEPVAERVTSENVARLKEFDFVFVSVDDGPARLLLVDWLSANGLPFVDCGMGLNRSTVGLSGFVRITGVDRKAFDENVSTVRLPVENAKDDEYRKHAQITELNALNATMAVIRFKQHFGLFDREDAATSYIFDSATFEID</sequence>
<name>A0A4P9Z770_9FUNG</name>
<dbReference type="Pfam" id="PF20590">
    <property type="entry name" value="DUF6791"/>
    <property type="match status" value="1"/>
</dbReference>
<dbReference type="GO" id="GO:0061503">
    <property type="term" value="F:tRNA threonylcarbamoyladenosine dehydratase"/>
    <property type="evidence" value="ECO:0007669"/>
    <property type="project" value="TreeGrafter"/>
</dbReference>
<dbReference type="Pfam" id="PF00899">
    <property type="entry name" value="ThiF"/>
    <property type="match status" value="1"/>
</dbReference>